<keyword evidence="2 4" id="KW-0863">Zinc-finger</keyword>
<reference evidence="7" key="2">
    <citation type="submission" date="2015-01" db="EMBL/GenBank/DDBJ databases">
        <title>Evolutionary Origins and Diversification of the Mycorrhizal Mutualists.</title>
        <authorList>
            <consortium name="DOE Joint Genome Institute"/>
            <consortium name="Mycorrhizal Genomics Consortium"/>
            <person name="Kohler A."/>
            <person name="Kuo A."/>
            <person name="Nagy L.G."/>
            <person name="Floudas D."/>
            <person name="Copeland A."/>
            <person name="Barry K.W."/>
            <person name="Cichocki N."/>
            <person name="Veneault-Fourrey C."/>
            <person name="LaButti K."/>
            <person name="Lindquist E.A."/>
            <person name="Lipzen A."/>
            <person name="Lundell T."/>
            <person name="Morin E."/>
            <person name="Murat C."/>
            <person name="Riley R."/>
            <person name="Ohm R."/>
            <person name="Sun H."/>
            <person name="Tunlid A."/>
            <person name="Henrissat B."/>
            <person name="Grigoriev I.V."/>
            <person name="Hibbett D.S."/>
            <person name="Martin F."/>
        </authorList>
    </citation>
    <scope>NUCLEOTIDE SEQUENCE [LARGE SCALE GENOMIC DNA]</scope>
    <source>
        <strain evidence="7">F 1598</strain>
    </source>
</reference>
<protein>
    <recommendedName>
        <fullName evidence="5">MYND-type domain-containing protein</fullName>
    </recommendedName>
</protein>
<name>A0A0C3FD08_PILCF</name>
<sequence length="631" mass="69543">MNYDRIIRTLQQDPKKSLESARRGSLNDLTDLANFWQEAPNLLTLGILDVFLAHLDATKAPDTHNTAADTSASASRAFISLLGLSKAGGFIGDDSKYAGAIIKSAIIKSWPGIFKWCSFFFAVRVMPAAQRPEIRRSGMDVLAGALYSISRDDIVRNAIVRTPEDVVPVPSSVEVPVGTAALDSLLRVADSQTLDRTLKAAGGKADQLAKLALMRLYTEGQKPQISGCKAAVYADLLSQLSRSLEHQLRHALLGASAISTVTKTLVAVSSQIGSHGNPELLDAIIALFGYLTNCLESTDGFTWITQSVQTGLLKAFVECSIYFSRLDAKDREMIISIVKNVLPRYLVYRSVIRAVGLALDSVYKSPGIGRVSSSEASDVWKDFVELAEERLLVEAQAAAWKRKATTCDNTNCLKVDSRSNFRKCAACSTTHYCSKECQTAAWKEGDHKTMCKLKQRERLEGKKNTISKADKAFFHHLSIRDARRHLPHLRSLAAHEYPDALVQGLVIGIDYRVMPEKYSVQSIVGYRSPETIGTVNEEARNDALFEKVRDNQDRYTLLETKIVNGQDAQLVITLCPSFWDKDTGLLGGNGRIEGEECISDDDDDSYPKPALDEIDELMVSILYDIDPLPLS</sequence>
<feature type="domain" description="MYND-type" evidence="5">
    <location>
        <begin position="409"/>
        <end position="451"/>
    </location>
</feature>
<evidence type="ECO:0000256" key="4">
    <source>
        <dbReference type="PROSITE-ProRule" id="PRU00134"/>
    </source>
</evidence>
<evidence type="ECO:0000259" key="5">
    <source>
        <dbReference type="PROSITE" id="PS50865"/>
    </source>
</evidence>
<dbReference type="SUPFAM" id="SSF144232">
    <property type="entry name" value="HIT/MYND zinc finger-like"/>
    <property type="match status" value="1"/>
</dbReference>
<reference evidence="6 7" key="1">
    <citation type="submission" date="2014-04" db="EMBL/GenBank/DDBJ databases">
        <authorList>
            <consortium name="DOE Joint Genome Institute"/>
            <person name="Kuo A."/>
            <person name="Tarkka M."/>
            <person name="Buscot F."/>
            <person name="Kohler A."/>
            <person name="Nagy L.G."/>
            <person name="Floudas D."/>
            <person name="Copeland A."/>
            <person name="Barry K.W."/>
            <person name="Cichocki N."/>
            <person name="Veneault-Fourrey C."/>
            <person name="LaButti K."/>
            <person name="Lindquist E.A."/>
            <person name="Lipzen A."/>
            <person name="Lundell T."/>
            <person name="Morin E."/>
            <person name="Murat C."/>
            <person name="Sun H."/>
            <person name="Tunlid A."/>
            <person name="Henrissat B."/>
            <person name="Grigoriev I.V."/>
            <person name="Hibbett D.S."/>
            <person name="Martin F."/>
            <person name="Nordberg H.P."/>
            <person name="Cantor M.N."/>
            <person name="Hua S.X."/>
        </authorList>
    </citation>
    <scope>NUCLEOTIDE SEQUENCE [LARGE SCALE GENOMIC DNA]</scope>
    <source>
        <strain evidence="6 7">F 1598</strain>
    </source>
</reference>
<evidence type="ECO:0000256" key="2">
    <source>
        <dbReference type="ARBA" id="ARBA00022771"/>
    </source>
</evidence>
<gene>
    <name evidence="6" type="ORF">PILCRDRAFT_11814</name>
</gene>
<dbReference type="InterPro" id="IPR002893">
    <property type="entry name" value="Znf_MYND"/>
</dbReference>
<keyword evidence="3" id="KW-0862">Zinc</keyword>
<dbReference type="InParanoid" id="A0A0C3FD08"/>
<dbReference type="Gene3D" id="6.10.140.2220">
    <property type="match status" value="1"/>
</dbReference>
<dbReference type="AlphaFoldDB" id="A0A0C3FD08"/>
<evidence type="ECO:0000256" key="1">
    <source>
        <dbReference type="ARBA" id="ARBA00022723"/>
    </source>
</evidence>
<dbReference type="EMBL" id="KN833022">
    <property type="protein sequence ID" value="KIM77726.1"/>
    <property type="molecule type" value="Genomic_DNA"/>
</dbReference>
<keyword evidence="7" id="KW-1185">Reference proteome</keyword>
<evidence type="ECO:0000313" key="7">
    <source>
        <dbReference type="Proteomes" id="UP000054166"/>
    </source>
</evidence>
<evidence type="ECO:0000313" key="6">
    <source>
        <dbReference type="EMBL" id="KIM77726.1"/>
    </source>
</evidence>
<dbReference type="GO" id="GO:0008270">
    <property type="term" value="F:zinc ion binding"/>
    <property type="evidence" value="ECO:0007669"/>
    <property type="project" value="UniProtKB-KW"/>
</dbReference>
<dbReference type="Pfam" id="PF01753">
    <property type="entry name" value="zf-MYND"/>
    <property type="match status" value="1"/>
</dbReference>
<accession>A0A0C3FD08</accession>
<organism evidence="6 7">
    <name type="scientific">Piloderma croceum (strain F 1598)</name>
    <dbReference type="NCBI Taxonomy" id="765440"/>
    <lineage>
        <taxon>Eukaryota</taxon>
        <taxon>Fungi</taxon>
        <taxon>Dikarya</taxon>
        <taxon>Basidiomycota</taxon>
        <taxon>Agaricomycotina</taxon>
        <taxon>Agaricomycetes</taxon>
        <taxon>Agaricomycetidae</taxon>
        <taxon>Atheliales</taxon>
        <taxon>Atheliaceae</taxon>
        <taxon>Piloderma</taxon>
    </lineage>
</organism>
<dbReference type="STRING" id="765440.A0A0C3FD08"/>
<dbReference type="Proteomes" id="UP000054166">
    <property type="component" value="Unassembled WGS sequence"/>
</dbReference>
<keyword evidence="1" id="KW-0479">Metal-binding</keyword>
<evidence type="ECO:0000256" key="3">
    <source>
        <dbReference type="ARBA" id="ARBA00022833"/>
    </source>
</evidence>
<dbReference type="HOGENOM" id="CLU_027660_0_0_1"/>
<dbReference type="PROSITE" id="PS50865">
    <property type="entry name" value="ZF_MYND_2"/>
    <property type="match status" value="1"/>
</dbReference>
<proteinExistence type="predicted"/>
<dbReference type="OrthoDB" id="3040823at2759"/>